<sequence>MEGNMSWDEMVKEAAAAAALGGARRARKRFVGVRQRPSGRWVAEIKDTIQKIRVWLGTFDTAEEAARAYDEAACLLRGANTRTNFWPCSPSAYATPALPSKITNLLLQRLKAKNNSASSASISSPTNPQENQLHQVEEYSNNKQEQAAAAEHFNGSQFTDFLNDSEDYYTNDNIITTNGSTLDSMTNSFESCLTEKDEDYAGQCSSADGEYQEQEQEQEEYNEVEPIDFHFLDDVDSSSFYSPFEMAEEIEEPMEAGENYAAAMKRMKYERKFSASLYAFNGITECLKLKLGSANMNGRGKSEQVTKLQNACNKNKLMEEDEIQEKKEEEEENKEEVISSSNIEGELSLWSSLDLPPICFVN</sequence>
<name>A0ACC1BL03_9ROSI</name>
<gene>
    <name evidence="1" type="ORF">Patl1_21866</name>
</gene>
<organism evidence="1 2">
    <name type="scientific">Pistacia atlantica</name>
    <dbReference type="NCBI Taxonomy" id="434234"/>
    <lineage>
        <taxon>Eukaryota</taxon>
        <taxon>Viridiplantae</taxon>
        <taxon>Streptophyta</taxon>
        <taxon>Embryophyta</taxon>
        <taxon>Tracheophyta</taxon>
        <taxon>Spermatophyta</taxon>
        <taxon>Magnoliopsida</taxon>
        <taxon>eudicotyledons</taxon>
        <taxon>Gunneridae</taxon>
        <taxon>Pentapetalae</taxon>
        <taxon>rosids</taxon>
        <taxon>malvids</taxon>
        <taxon>Sapindales</taxon>
        <taxon>Anacardiaceae</taxon>
        <taxon>Pistacia</taxon>
    </lineage>
</organism>
<proteinExistence type="predicted"/>
<comment type="caution">
    <text evidence="1">The sequence shown here is derived from an EMBL/GenBank/DDBJ whole genome shotgun (WGS) entry which is preliminary data.</text>
</comment>
<protein>
    <submittedName>
        <fullName evidence="1">Uncharacterized protein</fullName>
    </submittedName>
</protein>
<evidence type="ECO:0000313" key="2">
    <source>
        <dbReference type="Proteomes" id="UP001164250"/>
    </source>
</evidence>
<dbReference type="Proteomes" id="UP001164250">
    <property type="component" value="Chromosome 4"/>
</dbReference>
<evidence type="ECO:0000313" key="1">
    <source>
        <dbReference type="EMBL" id="KAJ0099546.1"/>
    </source>
</evidence>
<reference evidence="2" key="1">
    <citation type="journal article" date="2023" name="G3 (Bethesda)">
        <title>Genome assembly and association tests identify interacting loci associated with vigor, precocity, and sex in interspecific pistachio rootstocks.</title>
        <authorList>
            <person name="Palmer W."/>
            <person name="Jacygrad E."/>
            <person name="Sagayaradj S."/>
            <person name="Cavanaugh K."/>
            <person name="Han R."/>
            <person name="Bertier L."/>
            <person name="Beede B."/>
            <person name="Kafkas S."/>
            <person name="Golino D."/>
            <person name="Preece J."/>
            <person name="Michelmore R."/>
        </authorList>
    </citation>
    <scope>NUCLEOTIDE SEQUENCE [LARGE SCALE GENOMIC DNA]</scope>
</reference>
<keyword evidence="2" id="KW-1185">Reference proteome</keyword>
<accession>A0ACC1BL03</accession>
<dbReference type="EMBL" id="CM047900">
    <property type="protein sequence ID" value="KAJ0099546.1"/>
    <property type="molecule type" value="Genomic_DNA"/>
</dbReference>